<dbReference type="InterPro" id="IPR036291">
    <property type="entry name" value="NAD(P)-bd_dom_sf"/>
</dbReference>
<dbReference type="Gene3D" id="3.40.50.720">
    <property type="entry name" value="NAD(P)-binding Rossmann-like Domain"/>
    <property type="match status" value="2"/>
</dbReference>
<dbReference type="InterPro" id="IPR051609">
    <property type="entry name" value="NmrA/Isoflavone_reductase-like"/>
</dbReference>
<evidence type="ECO:0000256" key="2">
    <source>
        <dbReference type="ARBA" id="ARBA00022857"/>
    </source>
</evidence>
<dbReference type="Gene3D" id="3.90.25.10">
    <property type="entry name" value="UDP-galactose 4-epimerase, domain 1"/>
    <property type="match status" value="1"/>
</dbReference>
<dbReference type="AlphaFoldDB" id="A0A2H3G8P6"/>
<dbReference type="SUPFAM" id="SSF51735">
    <property type="entry name" value="NAD(P)-binding Rossmann-fold domains"/>
    <property type="match status" value="1"/>
</dbReference>
<protein>
    <recommendedName>
        <fullName evidence="4">NAD-dependent epimerase/dehydratase domain-containing protein</fullName>
    </recommendedName>
</protein>
<dbReference type="EMBL" id="MABQ02000009">
    <property type="protein sequence ID" value="PCD26110.1"/>
    <property type="molecule type" value="Genomic_DNA"/>
</dbReference>
<dbReference type="Proteomes" id="UP000219602">
    <property type="component" value="Chromosome 11"/>
</dbReference>
<organism evidence="5 6">
    <name type="scientific">Fusarium oxysporum f. sp. radicis-cucumerinum</name>
    <dbReference type="NCBI Taxonomy" id="327505"/>
    <lineage>
        <taxon>Eukaryota</taxon>
        <taxon>Fungi</taxon>
        <taxon>Dikarya</taxon>
        <taxon>Ascomycota</taxon>
        <taxon>Pezizomycotina</taxon>
        <taxon>Sordariomycetes</taxon>
        <taxon>Hypocreomycetidae</taxon>
        <taxon>Hypocreales</taxon>
        <taxon>Nectriaceae</taxon>
        <taxon>Fusarium</taxon>
        <taxon>Fusarium oxysporum species complex</taxon>
    </lineage>
</organism>
<reference evidence="5 6" key="2">
    <citation type="journal article" date="2017" name="Sci. Rep.">
        <title>A mobile pathogenicity chromosome in Fusarium oxysporum for infection of multiple cucurbit species.</title>
        <authorList>
            <person name="van Dam P."/>
            <person name="Fokkens L."/>
            <person name="Ayukawa Y."/>
            <person name="van der Gragt M."/>
            <person name="Ter Horst A."/>
            <person name="Brankovics B."/>
            <person name="Houterman P.M."/>
            <person name="Arie T."/>
            <person name="Rep M."/>
        </authorList>
    </citation>
    <scope>NUCLEOTIDE SEQUENCE [LARGE SCALE GENOMIC DNA]</scope>
    <source>
        <strain evidence="5 6">Forc016</strain>
    </source>
</reference>
<evidence type="ECO:0000313" key="6">
    <source>
        <dbReference type="Proteomes" id="UP000219602"/>
    </source>
</evidence>
<keyword evidence="2" id="KW-0521">NADP</keyword>
<comment type="similarity">
    <text evidence="1">Belongs to the NmrA-type oxidoreductase family. Isoflavone reductase subfamily.</text>
</comment>
<evidence type="ECO:0000313" key="5">
    <source>
        <dbReference type="EMBL" id="PCD26110.1"/>
    </source>
</evidence>
<keyword evidence="3" id="KW-0560">Oxidoreductase</keyword>
<dbReference type="PANTHER" id="PTHR47706:SF4">
    <property type="entry name" value="NMRA-LIKE DOMAIN-CONTAINING PROTEIN"/>
    <property type="match status" value="1"/>
</dbReference>
<feature type="domain" description="NAD-dependent epimerase/dehydratase" evidence="4">
    <location>
        <begin position="4"/>
        <end position="78"/>
    </location>
</feature>
<proteinExistence type="inferred from homology"/>
<dbReference type="InterPro" id="IPR001509">
    <property type="entry name" value="Epimerase_deHydtase"/>
</dbReference>
<dbReference type="Pfam" id="PF01370">
    <property type="entry name" value="Epimerase"/>
    <property type="match status" value="1"/>
</dbReference>
<evidence type="ECO:0000259" key="4">
    <source>
        <dbReference type="Pfam" id="PF01370"/>
    </source>
</evidence>
<dbReference type="GO" id="GO:0016491">
    <property type="term" value="F:oxidoreductase activity"/>
    <property type="evidence" value="ECO:0007669"/>
    <property type="project" value="UniProtKB-KW"/>
</dbReference>
<name>A0A2H3G8P6_FUSOX</name>
<sequence length="262" mass="28401">MAIIAVAGGAGKVGCAIVEAIVEQGQHEVVVLSREAKDVKGAKVVAVDYTDTGRLTEQLETNKIEIVISIINSLGEVSAELSLIQAAEKSASTKRYIPSIWETKYTPNLEEDLNPRVHSRYPRVVGYFVDYWVTPKVKSYQDPLPLVVGIANNYAAVPGSGDELVAFSHTFDVARFVAALVEAPKWEEESYIIGDKVSWNQFVQYAEEAKGVKSTVKNDSLELLKKGEITELPSPAPVPVPTQGDPAEIVCGFWAHVCGGSV</sequence>
<evidence type="ECO:0000256" key="1">
    <source>
        <dbReference type="ARBA" id="ARBA00005725"/>
    </source>
</evidence>
<comment type="caution">
    <text evidence="5">The sequence shown here is derived from an EMBL/GenBank/DDBJ whole genome shotgun (WGS) entry which is preliminary data.</text>
</comment>
<evidence type="ECO:0000256" key="3">
    <source>
        <dbReference type="ARBA" id="ARBA00023002"/>
    </source>
</evidence>
<dbReference type="PANTHER" id="PTHR47706">
    <property type="entry name" value="NMRA-LIKE FAMILY PROTEIN"/>
    <property type="match status" value="1"/>
</dbReference>
<gene>
    <name evidence="5" type="ORF">AU210_012542</name>
</gene>
<accession>A0A2H3G8P6</accession>
<reference evidence="5 6" key="1">
    <citation type="journal article" date="2016" name="Environ. Microbiol.">
        <title>Effector profiles distinguish formae speciales of Fusarium oxysporum.</title>
        <authorList>
            <person name="van Dam P."/>
            <person name="Fokkens L."/>
            <person name="Schmidt S.M."/>
            <person name="Linmans J.H."/>
            <person name="Kistler H.C."/>
            <person name="Ma L.J."/>
            <person name="Rep M."/>
        </authorList>
    </citation>
    <scope>NUCLEOTIDE SEQUENCE [LARGE SCALE GENOMIC DNA]</scope>
    <source>
        <strain evidence="5 6">Forc016</strain>
    </source>
</reference>